<name>A0ABW6VAI1_MICFU</name>
<dbReference type="RefSeq" id="WP_387344678.1">
    <property type="nucleotide sequence ID" value="NZ_JBIAXI010000017.1"/>
</dbReference>
<evidence type="ECO:0000259" key="1">
    <source>
        <dbReference type="Pfam" id="PF12680"/>
    </source>
</evidence>
<dbReference type="InterPro" id="IPR032710">
    <property type="entry name" value="NTF2-like_dom_sf"/>
</dbReference>
<dbReference type="Proteomes" id="UP001602119">
    <property type="component" value="Unassembled WGS sequence"/>
</dbReference>
<proteinExistence type="predicted"/>
<dbReference type="Gene3D" id="3.10.450.50">
    <property type="match status" value="1"/>
</dbReference>
<dbReference type="EMBL" id="JBIAXI010000017">
    <property type="protein sequence ID" value="MFF4776345.1"/>
    <property type="molecule type" value="Genomic_DNA"/>
</dbReference>
<dbReference type="Pfam" id="PF12680">
    <property type="entry name" value="SnoaL_2"/>
    <property type="match status" value="1"/>
</dbReference>
<comment type="caution">
    <text evidence="2">The sequence shown here is derived from an EMBL/GenBank/DDBJ whole genome shotgun (WGS) entry which is preliminary data.</text>
</comment>
<dbReference type="InterPro" id="IPR037401">
    <property type="entry name" value="SnoaL-like"/>
</dbReference>
<dbReference type="PANTHER" id="PTHR41252">
    <property type="entry name" value="BLR2505 PROTEIN"/>
    <property type="match status" value="1"/>
</dbReference>
<sequence length="131" mass="14516">MSMSRNMEAVRAAYQAFTDGDLDRFIESLDPDFVSRQSTAVPWHGTYQGHDDVRQMFGKVAERADATYEPSQFIEGDEHIVVVGNARVVPRSTGAATTVRELHVWRIRDGRLLGLEVFLNAPAPLLAALGT</sequence>
<protein>
    <submittedName>
        <fullName evidence="2">Nuclear transport factor 2 family protein</fullName>
    </submittedName>
</protein>
<dbReference type="SUPFAM" id="SSF54427">
    <property type="entry name" value="NTF2-like"/>
    <property type="match status" value="1"/>
</dbReference>
<dbReference type="PANTHER" id="PTHR41252:SF1">
    <property type="entry name" value="BLR2505 PROTEIN"/>
    <property type="match status" value="1"/>
</dbReference>
<organism evidence="2 3">
    <name type="scientific">Microtetraspora fusca</name>
    <dbReference type="NCBI Taxonomy" id="1997"/>
    <lineage>
        <taxon>Bacteria</taxon>
        <taxon>Bacillati</taxon>
        <taxon>Actinomycetota</taxon>
        <taxon>Actinomycetes</taxon>
        <taxon>Streptosporangiales</taxon>
        <taxon>Streptosporangiaceae</taxon>
        <taxon>Microtetraspora</taxon>
    </lineage>
</organism>
<evidence type="ECO:0000313" key="2">
    <source>
        <dbReference type="EMBL" id="MFF4776345.1"/>
    </source>
</evidence>
<feature type="domain" description="SnoaL-like" evidence="1">
    <location>
        <begin position="10"/>
        <end position="112"/>
    </location>
</feature>
<accession>A0ABW6VAI1</accession>
<gene>
    <name evidence="2" type="ORF">ACFY05_26130</name>
</gene>
<keyword evidence="3" id="KW-1185">Reference proteome</keyword>
<evidence type="ECO:0000313" key="3">
    <source>
        <dbReference type="Proteomes" id="UP001602119"/>
    </source>
</evidence>
<reference evidence="2 3" key="1">
    <citation type="submission" date="2024-10" db="EMBL/GenBank/DDBJ databases">
        <title>The Natural Products Discovery Center: Release of the First 8490 Sequenced Strains for Exploring Actinobacteria Biosynthetic Diversity.</title>
        <authorList>
            <person name="Kalkreuter E."/>
            <person name="Kautsar S.A."/>
            <person name="Yang D."/>
            <person name="Bader C.D."/>
            <person name="Teijaro C.N."/>
            <person name="Fluegel L."/>
            <person name="Davis C.M."/>
            <person name="Simpson J.R."/>
            <person name="Lauterbach L."/>
            <person name="Steele A.D."/>
            <person name="Gui C."/>
            <person name="Meng S."/>
            <person name="Li G."/>
            <person name="Viehrig K."/>
            <person name="Ye F."/>
            <person name="Su P."/>
            <person name="Kiefer A.F."/>
            <person name="Nichols A."/>
            <person name="Cepeda A.J."/>
            <person name="Yan W."/>
            <person name="Fan B."/>
            <person name="Jiang Y."/>
            <person name="Adhikari A."/>
            <person name="Zheng C.-J."/>
            <person name="Schuster L."/>
            <person name="Cowan T.M."/>
            <person name="Smanski M.J."/>
            <person name="Chevrette M.G."/>
            <person name="De Carvalho L.P.S."/>
            <person name="Shen B."/>
        </authorList>
    </citation>
    <scope>NUCLEOTIDE SEQUENCE [LARGE SCALE GENOMIC DNA]</scope>
    <source>
        <strain evidence="2 3">NPDC001281</strain>
    </source>
</reference>